<dbReference type="InterPro" id="IPR001878">
    <property type="entry name" value="Znf_CCHC"/>
</dbReference>
<dbReference type="Proteomes" id="UP000694240">
    <property type="component" value="Chromosome 6"/>
</dbReference>
<keyword evidence="1" id="KW-0479">Metal-binding</keyword>
<dbReference type="PANTHER" id="PTHR47592">
    <property type="entry name" value="PBF68 PROTEIN"/>
    <property type="match status" value="1"/>
</dbReference>
<keyword evidence="5" id="KW-1185">Reference proteome</keyword>
<evidence type="ECO:0000259" key="3">
    <source>
        <dbReference type="PROSITE" id="PS50158"/>
    </source>
</evidence>
<dbReference type="PROSITE" id="PS50158">
    <property type="entry name" value="ZF_CCHC"/>
    <property type="match status" value="1"/>
</dbReference>
<feature type="region of interest" description="Disordered" evidence="2">
    <location>
        <begin position="383"/>
        <end position="411"/>
    </location>
</feature>
<evidence type="ECO:0000313" key="4">
    <source>
        <dbReference type="EMBL" id="KAG7594602.1"/>
    </source>
</evidence>
<dbReference type="EMBL" id="JAEFBK010000006">
    <property type="protein sequence ID" value="KAG7594602.1"/>
    <property type="molecule type" value="Genomic_DNA"/>
</dbReference>
<dbReference type="PANTHER" id="PTHR47592:SF27">
    <property type="entry name" value="OS08G0421700 PROTEIN"/>
    <property type="match status" value="1"/>
</dbReference>
<dbReference type="AlphaFoldDB" id="A0A8T2C937"/>
<dbReference type="Pfam" id="PF22936">
    <property type="entry name" value="Pol_BBD"/>
    <property type="match status" value="1"/>
</dbReference>
<protein>
    <submittedName>
        <fullName evidence="4">Zinc finger CCHC-type</fullName>
    </submittedName>
</protein>
<gene>
    <name evidence="4" type="ORF">ISN45_Aa01g033450</name>
</gene>
<dbReference type="GO" id="GO:0003676">
    <property type="term" value="F:nucleic acid binding"/>
    <property type="evidence" value="ECO:0007669"/>
    <property type="project" value="InterPro"/>
</dbReference>
<keyword evidence="1" id="KW-0862">Zinc</keyword>
<comment type="caution">
    <text evidence="4">The sequence shown here is derived from an EMBL/GenBank/DDBJ whole genome shotgun (WGS) entry which is preliminary data.</text>
</comment>
<reference evidence="4 5" key="1">
    <citation type="submission" date="2020-12" db="EMBL/GenBank/DDBJ databases">
        <title>Concerted genomic and epigenomic changes stabilize Arabidopsis allopolyploids.</title>
        <authorList>
            <person name="Chen Z."/>
        </authorList>
    </citation>
    <scope>NUCLEOTIDE SEQUENCE [LARGE SCALE GENOMIC DNA]</scope>
    <source>
        <strain evidence="4">Allo738</strain>
        <tissue evidence="4">Leaf</tissue>
    </source>
</reference>
<evidence type="ECO:0000256" key="2">
    <source>
        <dbReference type="SAM" id="MobiDB-lite"/>
    </source>
</evidence>
<keyword evidence="1" id="KW-0863">Zinc-finger</keyword>
<name>A0A8T2C937_9BRAS</name>
<feature type="compositionally biased region" description="Basic and acidic residues" evidence="2">
    <location>
        <begin position="383"/>
        <end position="393"/>
    </location>
</feature>
<sequence length="613" mass="66872">MSAMNVKIDKFSGRNSFSLWQIKMQALLKQQGLWVTLSKDNKGKGDAAEMAIMEEKAHSTIMLCLEDEVIIEVSGETTAANMWKKLDTLYMTKSLQNKLLLKRRLFALRMQEGTPLKDHLDQLNSVLLELRIDVKVEDEDAALLLLVSLPLSYENFVESFIVNKVIVTLEEVRSALHRRLLRHQAAGTGTDNQGSGLVASGSNGLGYNKKNRNRNQFSKGPKPDDVCNYCKERGHWKSDCPKRKQPGSAAVAENGTKSEQDFALVVSVNVQHSDVWVLDTGASYHMCPRREWFSTYAQVENGCIKMANSSISQVAGIGSIHIRTHDGRFCTLNDVRHVPSMEKNLISLSLLDSSGLKYSGGDGVLQLGGCLVMTGVFGSGQDDGRARVPREDGLGYPVRTGSGTQRGRTRVPREDGLGYQEMTGRVPELAGRVPKLAGSVPELDGRVPELAGSVSELAGRVPELAGSVSELAGRVSELAGSVPELGGSVTELAGRLPELAGGLSRADWKGPSRLFMFRAVLVCRGADRRRTRCEAKANAELIAALESGKRIEDEKVEVLKLKEEFGDAEAEYVRLGAELFEDLKIPLVSPDSACDDLENRSLEGDANLTSEAA</sequence>
<evidence type="ECO:0000256" key="1">
    <source>
        <dbReference type="PROSITE-ProRule" id="PRU00047"/>
    </source>
</evidence>
<dbReference type="Pfam" id="PF14223">
    <property type="entry name" value="Retrotran_gag_2"/>
    <property type="match status" value="1"/>
</dbReference>
<dbReference type="SMART" id="SM00343">
    <property type="entry name" value="ZnF_C2HC"/>
    <property type="match status" value="1"/>
</dbReference>
<feature type="domain" description="CCHC-type" evidence="3">
    <location>
        <begin position="227"/>
        <end position="242"/>
    </location>
</feature>
<dbReference type="GO" id="GO:0008270">
    <property type="term" value="F:zinc ion binding"/>
    <property type="evidence" value="ECO:0007669"/>
    <property type="project" value="UniProtKB-KW"/>
</dbReference>
<organism evidence="4 5">
    <name type="scientific">Arabidopsis thaliana x Arabidopsis arenosa</name>
    <dbReference type="NCBI Taxonomy" id="1240361"/>
    <lineage>
        <taxon>Eukaryota</taxon>
        <taxon>Viridiplantae</taxon>
        <taxon>Streptophyta</taxon>
        <taxon>Embryophyta</taxon>
        <taxon>Tracheophyta</taxon>
        <taxon>Spermatophyta</taxon>
        <taxon>Magnoliopsida</taxon>
        <taxon>eudicotyledons</taxon>
        <taxon>Gunneridae</taxon>
        <taxon>Pentapetalae</taxon>
        <taxon>rosids</taxon>
        <taxon>malvids</taxon>
        <taxon>Brassicales</taxon>
        <taxon>Brassicaceae</taxon>
        <taxon>Camelineae</taxon>
        <taxon>Arabidopsis</taxon>
    </lineage>
</organism>
<dbReference type="Pfam" id="PF00098">
    <property type="entry name" value="zf-CCHC"/>
    <property type="match status" value="1"/>
</dbReference>
<evidence type="ECO:0000313" key="5">
    <source>
        <dbReference type="Proteomes" id="UP000694240"/>
    </source>
</evidence>
<feature type="region of interest" description="Disordered" evidence="2">
    <location>
        <begin position="190"/>
        <end position="221"/>
    </location>
</feature>
<proteinExistence type="predicted"/>
<dbReference type="InterPro" id="IPR054722">
    <property type="entry name" value="PolX-like_BBD"/>
</dbReference>
<accession>A0A8T2C937</accession>